<evidence type="ECO:0000256" key="4">
    <source>
        <dbReference type="SAM" id="Coils"/>
    </source>
</evidence>
<evidence type="ECO:0000256" key="1">
    <source>
        <dbReference type="ARBA" id="ARBA00008535"/>
    </source>
</evidence>
<dbReference type="FunCoup" id="A0A671UPG5">
    <property type="interactions" value="25"/>
</dbReference>
<dbReference type="Ensembl" id="ENSSAUT00010017272.1">
    <property type="protein sequence ID" value="ENSSAUP00010016307.1"/>
    <property type="gene ID" value="ENSSAUG00010007519.1"/>
</dbReference>
<feature type="region of interest" description="Disordered" evidence="5">
    <location>
        <begin position="938"/>
        <end position="970"/>
    </location>
</feature>
<feature type="compositionally biased region" description="Basic and acidic residues" evidence="5">
    <location>
        <begin position="876"/>
        <end position="909"/>
    </location>
</feature>
<feature type="coiled-coil region" evidence="4">
    <location>
        <begin position="536"/>
        <end position="565"/>
    </location>
</feature>
<sequence length="1105" mass="129236">MRFSTPGPHVFLLVLQPEDFTEQNKERLQSILENFSEQSFDHSLVLKAPPREESPSSVECMQNTHLGDMITKCRSNIIWPVDHQQLLDQMDKMVLEVATPDLPGGPQGTTQGDEPHINLGNFGAAGLKYLSDTVHSVKNPFTSLQKYFSTSPTPSPVESTSNQPPAVLTPTVRIVLMGKSEDKMTKLGNFILQSQHFNIPKHSKQVVDAWREWKGNYLSVVKTPDMFSLSVAAFADEMVKCDDLCRPGPNVLLLLVKPSKFTQKNRDTLRFILSLFGRDSFKHSMVITTQKWKETRSTLRQLLEDCEGRHYNMSEDNHGSLMQKIENIVHKNKGAFLTFSEETIRPKSEHIRPAVNLVLCGRRGAVKTSAVKAILGQTAFPSVSNSSECVKNQGEVCGRWVTLVELPALCGKPQEEVMEESLRCISLCHPEGVHAFILVLPVGSLTDEDKLELKTIQDTFSWRVNRFTMILFTVDSDPTAPAVVDFVSKNRDIQELRQSYGERYFVLNINNKQQIPDLFNIVERIKPSCYTTETLAHAQRDKLIKQQAERESLRKKNNITSDEEQSPTCLRIVLIGKTGSGKSDSGNTIVGRRVFNAELNQHSVTKHCQKERCEVNGHPVFVVDTPGLFDTTLNHEEVNKEMVKCISLLAPGPHVFLLVMSIGRLTQEEKETLKLIQKGFGKNSERFTIILFTGGDLLEYEEVSIEDYIDKKCDDSFKNLIRDCGGRYHVFNNRDKHNHKQVDELITKINTMVEENGGSCYTNEMLQEAEAAIQKEMEKILKEKEEEMKRKMEELQRKHEEEMNEMKRRLEEQRAKTEEERKMREKQLEEKEKSIEKEREERRKEREIREEENRKRKQEEESQKQEWKQRVQALEQKIRSEAESKENIYKKVEESREEMRKERENEVRKQTEWWEKRYREDEQRRQEEQERLRKLQEEYEKVRKHDEKKRKEEDQIRREQEEQEKKHIVETYNNELQKLKKTYEEEARKKAEELNEFQKKYTEDIADKERQHEEQYDILKALSAHNEEQMRKKHHSQISDLVKCVSKERGSLDKIRDLLNKQKEEMRREENEEEKKNLQQKHENEISDLLQKLLHQADRSWCSIL</sequence>
<keyword evidence="8" id="KW-1185">Reference proteome</keyword>
<dbReference type="Pfam" id="PF04548">
    <property type="entry name" value="AIG1"/>
    <property type="match status" value="3"/>
</dbReference>
<feature type="domain" description="AIG1-type G" evidence="6">
    <location>
        <begin position="567"/>
        <end position="770"/>
    </location>
</feature>
<evidence type="ECO:0000313" key="8">
    <source>
        <dbReference type="Proteomes" id="UP000472265"/>
    </source>
</evidence>
<feature type="domain" description="AIG1-type G" evidence="6">
    <location>
        <begin position="352"/>
        <end position="539"/>
    </location>
</feature>
<dbReference type="PANTHER" id="PTHR10903:SF188">
    <property type="entry name" value="GTPASE IMAP FAMILY MEMBER 2-LIKE-RELATED"/>
    <property type="match status" value="1"/>
</dbReference>
<dbReference type="FunFam" id="3.40.50.300:FF:000366">
    <property type="entry name" value="GTPase, IMAP family member 2"/>
    <property type="match status" value="1"/>
</dbReference>
<reference evidence="7" key="1">
    <citation type="submission" date="2021-04" db="EMBL/GenBank/DDBJ databases">
        <authorList>
            <consortium name="Wellcome Sanger Institute Data Sharing"/>
        </authorList>
    </citation>
    <scope>NUCLEOTIDE SEQUENCE [LARGE SCALE GENOMIC DNA]</scope>
</reference>
<dbReference type="Proteomes" id="UP000472265">
    <property type="component" value="Chromosome 10"/>
</dbReference>
<feature type="region of interest" description="Disordered" evidence="5">
    <location>
        <begin position="790"/>
        <end position="909"/>
    </location>
</feature>
<dbReference type="SUPFAM" id="SSF52540">
    <property type="entry name" value="P-loop containing nucleoside triphosphate hydrolases"/>
    <property type="match status" value="2"/>
</dbReference>
<evidence type="ECO:0000259" key="6">
    <source>
        <dbReference type="PROSITE" id="PS51720"/>
    </source>
</evidence>
<dbReference type="Gene3D" id="3.40.50.300">
    <property type="entry name" value="P-loop containing nucleotide triphosphate hydrolases"/>
    <property type="match status" value="4"/>
</dbReference>
<feature type="compositionally biased region" description="Basic and acidic residues" evidence="5">
    <location>
        <begin position="938"/>
        <end position="969"/>
    </location>
</feature>
<reference evidence="7" key="3">
    <citation type="submission" date="2025-09" db="UniProtKB">
        <authorList>
            <consortium name="Ensembl"/>
        </authorList>
    </citation>
    <scope>IDENTIFICATION</scope>
</reference>
<dbReference type="InterPro" id="IPR045058">
    <property type="entry name" value="GIMA/IAN/Toc"/>
</dbReference>
<accession>A0A671UPG5</accession>
<feature type="compositionally biased region" description="Basic and acidic residues" evidence="5">
    <location>
        <begin position="790"/>
        <end position="869"/>
    </location>
</feature>
<evidence type="ECO:0000256" key="5">
    <source>
        <dbReference type="SAM" id="MobiDB-lite"/>
    </source>
</evidence>
<reference evidence="7" key="2">
    <citation type="submission" date="2025-08" db="UniProtKB">
        <authorList>
            <consortium name="Ensembl"/>
        </authorList>
    </citation>
    <scope>IDENTIFICATION</scope>
</reference>
<keyword evidence="2" id="KW-0547">Nucleotide-binding</keyword>
<evidence type="ECO:0000256" key="3">
    <source>
        <dbReference type="ARBA" id="ARBA00023134"/>
    </source>
</evidence>
<dbReference type="InterPro" id="IPR006703">
    <property type="entry name" value="G_AIG1"/>
</dbReference>
<name>A0A671UPG5_SPAAU</name>
<feature type="coiled-coil region" evidence="4">
    <location>
        <begin position="1052"/>
        <end position="1092"/>
    </location>
</feature>
<dbReference type="PROSITE" id="PS51720">
    <property type="entry name" value="G_AIG1"/>
    <property type="match status" value="2"/>
</dbReference>
<dbReference type="PANTHER" id="PTHR10903">
    <property type="entry name" value="GTPASE, IMAP FAMILY MEMBER-RELATED"/>
    <property type="match status" value="1"/>
</dbReference>
<dbReference type="InterPro" id="IPR027417">
    <property type="entry name" value="P-loop_NTPase"/>
</dbReference>
<dbReference type="GeneTree" id="ENSGT00940000164100"/>
<evidence type="ECO:0000256" key="2">
    <source>
        <dbReference type="ARBA" id="ARBA00022741"/>
    </source>
</evidence>
<keyword evidence="3" id="KW-0342">GTP-binding</keyword>
<organism evidence="7 8">
    <name type="scientific">Sparus aurata</name>
    <name type="common">Gilthead sea bream</name>
    <dbReference type="NCBI Taxonomy" id="8175"/>
    <lineage>
        <taxon>Eukaryota</taxon>
        <taxon>Metazoa</taxon>
        <taxon>Chordata</taxon>
        <taxon>Craniata</taxon>
        <taxon>Vertebrata</taxon>
        <taxon>Euteleostomi</taxon>
        <taxon>Actinopterygii</taxon>
        <taxon>Neopterygii</taxon>
        <taxon>Teleostei</taxon>
        <taxon>Neoteleostei</taxon>
        <taxon>Acanthomorphata</taxon>
        <taxon>Eupercaria</taxon>
        <taxon>Spariformes</taxon>
        <taxon>Sparidae</taxon>
        <taxon>Sparus</taxon>
    </lineage>
</organism>
<dbReference type="GO" id="GO:0005525">
    <property type="term" value="F:GTP binding"/>
    <property type="evidence" value="ECO:0007669"/>
    <property type="project" value="UniProtKB-KW"/>
</dbReference>
<dbReference type="InParanoid" id="A0A671UPG5"/>
<keyword evidence="4" id="KW-0175">Coiled coil</keyword>
<dbReference type="CDD" id="cd01852">
    <property type="entry name" value="AIG1"/>
    <property type="match status" value="1"/>
</dbReference>
<proteinExistence type="inferred from homology"/>
<dbReference type="AlphaFoldDB" id="A0A671UPG5"/>
<protein>
    <recommendedName>
        <fullName evidence="6">AIG1-type G domain-containing protein</fullName>
    </recommendedName>
</protein>
<dbReference type="OMA" id="YESSCII"/>
<comment type="similarity">
    <text evidence="1">Belongs to the TRAFAC class TrmE-Era-EngA-EngB-Septin-like GTPase superfamily. AIG1/Toc34/Toc159-like paraseptin GTPase family. IAN subfamily.</text>
</comment>
<evidence type="ECO:0000313" key="7">
    <source>
        <dbReference type="Ensembl" id="ENSSAUP00010016307.1"/>
    </source>
</evidence>